<keyword evidence="1" id="KW-1133">Transmembrane helix</keyword>
<feature type="transmembrane region" description="Helical" evidence="1">
    <location>
        <begin position="40"/>
        <end position="63"/>
    </location>
</feature>
<dbReference type="InterPro" id="IPR049713">
    <property type="entry name" value="Pr6Pr-like"/>
</dbReference>
<dbReference type="STRING" id="150121.SAMN06296010_1469"/>
<feature type="transmembrane region" description="Helical" evidence="1">
    <location>
        <begin position="178"/>
        <end position="200"/>
    </location>
</feature>
<dbReference type="EMBL" id="FXAY01000002">
    <property type="protein sequence ID" value="SMG28586.1"/>
    <property type="molecule type" value="Genomic_DNA"/>
</dbReference>
<protein>
    <recommendedName>
        <fullName evidence="4">FAR-17a/AIG1-like protein</fullName>
    </recommendedName>
</protein>
<name>A0A1X7JLA3_9MICO</name>
<proteinExistence type="predicted"/>
<organism evidence="2 3">
    <name type="scientific">Agreia pratensis</name>
    <dbReference type="NCBI Taxonomy" id="150121"/>
    <lineage>
        <taxon>Bacteria</taxon>
        <taxon>Bacillati</taxon>
        <taxon>Actinomycetota</taxon>
        <taxon>Actinomycetes</taxon>
        <taxon>Micrococcales</taxon>
        <taxon>Microbacteriaceae</taxon>
        <taxon>Agreia</taxon>
    </lineage>
</organism>
<reference evidence="3" key="1">
    <citation type="submission" date="2017-04" db="EMBL/GenBank/DDBJ databases">
        <authorList>
            <person name="Varghese N."/>
            <person name="Submissions S."/>
        </authorList>
    </citation>
    <scope>NUCLEOTIDE SEQUENCE [LARGE SCALE GENOMIC DNA]</scope>
    <source>
        <strain evidence="3">VKM Ac-2510</strain>
    </source>
</reference>
<accession>A0A1X7JLA3</accession>
<keyword evidence="3" id="KW-1185">Reference proteome</keyword>
<dbReference type="NCBIfam" id="NF038065">
    <property type="entry name" value="Pr6Pr"/>
    <property type="match status" value="1"/>
</dbReference>
<evidence type="ECO:0000256" key="1">
    <source>
        <dbReference type="SAM" id="Phobius"/>
    </source>
</evidence>
<dbReference type="AlphaFoldDB" id="A0A1X7JLA3"/>
<evidence type="ECO:0008006" key="4">
    <source>
        <dbReference type="Google" id="ProtNLM"/>
    </source>
</evidence>
<keyword evidence="1" id="KW-0812">Transmembrane</keyword>
<sequence>MSRRVVGAVRLLAGIGLLATIVIQINDRVVNNAFDPWEYFSYFTIETSLMNIVVFIVGGILALRVSRDTELFTTVRMATLTYAIITAGVYNLLLRNVPYNGFQGLSWPNEVIHVWIPILIVLDWLISPGRPALSWRTLRIVMIYPVAWLAYSLLRGAVSNGIYPYPFLDPATAGWGSAIAYIVALSIVLLGLAALAIVYSRRVGREAIRRQS</sequence>
<feature type="transmembrane region" description="Helical" evidence="1">
    <location>
        <begin position="105"/>
        <end position="126"/>
    </location>
</feature>
<feature type="transmembrane region" description="Helical" evidence="1">
    <location>
        <begin position="75"/>
        <end position="93"/>
    </location>
</feature>
<dbReference type="RefSeq" id="WP_139824794.1">
    <property type="nucleotide sequence ID" value="NZ_FXAY01000002.1"/>
</dbReference>
<feature type="transmembrane region" description="Helical" evidence="1">
    <location>
        <begin position="7"/>
        <end position="25"/>
    </location>
</feature>
<dbReference type="Proteomes" id="UP000193244">
    <property type="component" value="Unassembled WGS sequence"/>
</dbReference>
<gene>
    <name evidence="2" type="ORF">SAMN06296010_1469</name>
</gene>
<feature type="transmembrane region" description="Helical" evidence="1">
    <location>
        <begin position="138"/>
        <end position="158"/>
    </location>
</feature>
<evidence type="ECO:0000313" key="3">
    <source>
        <dbReference type="Proteomes" id="UP000193244"/>
    </source>
</evidence>
<dbReference type="OrthoDB" id="9809977at2"/>
<evidence type="ECO:0000313" key="2">
    <source>
        <dbReference type="EMBL" id="SMG28586.1"/>
    </source>
</evidence>
<keyword evidence="1" id="KW-0472">Membrane</keyword>